<dbReference type="SUPFAM" id="SSF56935">
    <property type="entry name" value="Porins"/>
    <property type="match status" value="1"/>
</dbReference>
<sequence>MKHLPLISSLFASGLLCWGATATSAAAQALEDRFWFEASAFKPNIDTHVQVSPSYGMGAGTDISLESDLNLADRETLPDLFLGARLGSRWTITGEYFALDREGSVGLQREIVFDDVTYPVGVTLNSAFDTSVYRLSAAYSFIHNDRAEVGVSLGAHVTTFDLQLEGKGYIGSASLQALRRERDVLAPLPTLGLYAGYRITPRLSVGGRFDYMSLGVGDYDGELTNAQATISWQLFRNVGVGAMYRYVDYGLQIDKEKWTGDMSYQFSGPAVFLRVGF</sequence>
<gene>
    <name evidence="2" type="ORF">IFJ75_15880</name>
</gene>
<evidence type="ECO:0000313" key="3">
    <source>
        <dbReference type="Proteomes" id="UP000663918"/>
    </source>
</evidence>
<evidence type="ECO:0008006" key="4">
    <source>
        <dbReference type="Google" id="ProtNLM"/>
    </source>
</evidence>
<feature type="signal peptide" evidence="1">
    <location>
        <begin position="1"/>
        <end position="27"/>
    </location>
</feature>
<evidence type="ECO:0000313" key="2">
    <source>
        <dbReference type="EMBL" id="QTC90700.1"/>
    </source>
</evidence>
<keyword evidence="3" id="KW-1185">Reference proteome</keyword>
<feature type="chain" id="PRO_5038067523" description="Outer membrane protein beta-barrel domain-containing protein" evidence="1">
    <location>
        <begin position="28"/>
        <end position="277"/>
    </location>
</feature>
<evidence type="ECO:0000256" key="1">
    <source>
        <dbReference type="SAM" id="SignalP"/>
    </source>
</evidence>
<dbReference type="RefSeq" id="WP_207869317.1">
    <property type="nucleotide sequence ID" value="NZ_CP062222.1"/>
</dbReference>
<dbReference type="AlphaFoldDB" id="A0A975GXM8"/>
<organism evidence="2 3">
    <name type="scientific">Brevundimonas goettingensis</name>
    <dbReference type="NCBI Taxonomy" id="2774190"/>
    <lineage>
        <taxon>Bacteria</taxon>
        <taxon>Pseudomonadati</taxon>
        <taxon>Pseudomonadota</taxon>
        <taxon>Alphaproteobacteria</taxon>
        <taxon>Caulobacterales</taxon>
        <taxon>Caulobacteraceae</taxon>
        <taxon>Brevundimonas</taxon>
    </lineage>
</organism>
<reference evidence="2" key="1">
    <citation type="submission" date="2020-09" db="EMBL/GenBank/DDBJ databases">
        <title>Brevundimonas sp. LVF2 isolated from a puddle in Goettingen, Germany.</title>
        <authorList>
            <person name="Friedrich I."/>
            <person name="Klassen A."/>
            <person name="Hannes N."/>
            <person name="Schneider D."/>
            <person name="Hertel R."/>
            <person name="Daniel R."/>
        </authorList>
    </citation>
    <scope>NUCLEOTIDE SEQUENCE</scope>
    <source>
        <strain evidence="2">LVF2</strain>
    </source>
</reference>
<keyword evidence="1" id="KW-0732">Signal</keyword>
<accession>A0A975GXM8</accession>
<name>A0A975GXM8_9CAUL</name>
<dbReference type="KEGG" id="bgoe:IFJ75_15880"/>
<dbReference type="EMBL" id="CP062222">
    <property type="protein sequence ID" value="QTC90700.1"/>
    <property type="molecule type" value="Genomic_DNA"/>
</dbReference>
<proteinExistence type="predicted"/>
<dbReference type="Proteomes" id="UP000663918">
    <property type="component" value="Chromosome"/>
</dbReference>
<protein>
    <recommendedName>
        <fullName evidence="4">Outer membrane protein beta-barrel domain-containing protein</fullName>
    </recommendedName>
</protein>